<dbReference type="InterPro" id="IPR015896">
    <property type="entry name" value="4pyrrol_synth_GluRdtase_dimer"/>
</dbReference>
<feature type="binding site" evidence="9 11">
    <location>
        <begin position="53"/>
        <end position="56"/>
    </location>
    <ligand>
        <name>substrate</name>
    </ligand>
</feature>
<dbReference type="PANTHER" id="PTHR43013">
    <property type="entry name" value="GLUTAMYL-TRNA REDUCTASE"/>
    <property type="match status" value="1"/>
</dbReference>
<dbReference type="AlphaFoldDB" id="A0A7C4KJD1"/>
<evidence type="ECO:0000256" key="8">
    <source>
        <dbReference type="ARBA" id="ARBA00068659"/>
    </source>
</evidence>
<feature type="binding site" evidence="9 11">
    <location>
        <begin position="125"/>
        <end position="127"/>
    </location>
    <ligand>
        <name>substrate</name>
    </ligand>
</feature>
<dbReference type="GO" id="GO:0008883">
    <property type="term" value="F:glutamyl-tRNA reductase activity"/>
    <property type="evidence" value="ECO:0007669"/>
    <property type="project" value="UniProtKB-UniRule"/>
</dbReference>
<feature type="domain" description="Glutamyl-tRNA reductase N-terminal" evidence="17">
    <location>
        <begin position="7"/>
        <end position="167"/>
    </location>
</feature>
<dbReference type="EC" id="1.2.1.70" evidence="3 9"/>
<evidence type="ECO:0000256" key="2">
    <source>
        <dbReference type="ARBA" id="ARBA00005916"/>
    </source>
</evidence>
<comment type="similarity">
    <text evidence="2 9 14">Belongs to the glutamyl-tRNA reductase family.</text>
</comment>
<evidence type="ECO:0000256" key="9">
    <source>
        <dbReference type="HAMAP-Rule" id="MF_00087"/>
    </source>
</evidence>
<dbReference type="InterPro" id="IPR006151">
    <property type="entry name" value="Shikm_DH/Glu-tRNA_Rdtase"/>
</dbReference>
<name>A0A7C4KJD1_9CHLR</name>
<evidence type="ECO:0000256" key="1">
    <source>
        <dbReference type="ARBA" id="ARBA00005059"/>
    </source>
</evidence>
<dbReference type="InterPro" id="IPR000343">
    <property type="entry name" value="4pyrrol_synth_GluRdtase"/>
</dbReference>
<feature type="domain" description="Tetrapyrrole biosynthesis glutamyl-tRNA reductase dimerisation" evidence="15">
    <location>
        <begin position="332"/>
        <end position="427"/>
    </location>
</feature>
<dbReference type="GO" id="GO:0019353">
    <property type="term" value="P:protoporphyrinogen IX biosynthetic process from glutamate"/>
    <property type="evidence" value="ECO:0007669"/>
    <property type="project" value="TreeGrafter"/>
</dbReference>
<feature type="domain" description="Quinate/shikimate 5-dehydrogenase/glutamyl-tRNA reductase" evidence="16">
    <location>
        <begin position="183"/>
        <end position="316"/>
    </location>
</feature>
<comment type="function">
    <text evidence="9">Catalyzes the NADPH-dependent reduction of glutamyl-tRNA(Glu) to glutamate 1-semialdehyde (GSA).</text>
</comment>
<dbReference type="Pfam" id="PF05201">
    <property type="entry name" value="GlutR_N"/>
    <property type="match status" value="1"/>
</dbReference>
<comment type="pathway">
    <text evidence="1 9 14">Porphyrin-containing compound metabolism; protoporphyrin-IX biosynthesis; 5-aminolevulinate from L-glutamyl-tRNA(Glu): step 1/2.</text>
</comment>
<dbReference type="Pfam" id="PF00745">
    <property type="entry name" value="GlutR_dimer"/>
    <property type="match status" value="1"/>
</dbReference>
<dbReference type="NCBIfam" id="TIGR01035">
    <property type="entry name" value="hemA"/>
    <property type="match status" value="1"/>
</dbReference>
<keyword evidence="5 9" id="KW-0560">Oxidoreductase</keyword>
<evidence type="ECO:0000313" key="18">
    <source>
        <dbReference type="EMBL" id="HGS23235.1"/>
    </source>
</evidence>
<dbReference type="CDD" id="cd05213">
    <property type="entry name" value="NAD_bind_Glutamyl_tRNA_reduct"/>
    <property type="match status" value="1"/>
</dbReference>
<feature type="binding site" evidence="9 12">
    <location>
        <begin position="200"/>
        <end position="205"/>
    </location>
    <ligand>
        <name>NADP(+)</name>
        <dbReference type="ChEBI" id="CHEBI:58349"/>
    </ligand>
</feature>
<keyword evidence="6 9" id="KW-0627">Porphyrin biosynthesis</keyword>
<comment type="catalytic activity">
    <reaction evidence="7 9 14">
        <text>(S)-4-amino-5-oxopentanoate + tRNA(Glu) + NADP(+) = L-glutamyl-tRNA(Glu) + NADPH + H(+)</text>
        <dbReference type="Rhea" id="RHEA:12344"/>
        <dbReference type="Rhea" id="RHEA-COMP:9663"/>
        <dbReference type="Rhea" id="RHEA-COMP:9680"/>
        <dbReference type="ChEBI" id="CHEBI:15378"/>
        <dbReference type="ChEBI" id="CHEBI:57501"/>
        <dbReference type="ChEBI" id="CHEBI:57783"/>
        <dbReference type="ChEBI" id="CHEBI:58349"/>
        <dbReference type="ChEBI" id="CHEBI:78442"/>
        <dbReference type="ChEBI" id="CHEBI:78520"/>
        <dbReference type="EC" id="1.2.1.70"/>
    </reaction>
</comment>
<dbReference type="SUPFAM" id="SSF51735">
    <property type="entry name" value="NAD(P)-binding Rossmann-fold domains"/>
    <property type="match status" value="1"/>
</dbReference>
<reference evidence="18" key="1">
    <citation type="journal article" date="2020" name="mSystems">
        <title>Genome- and Community-Level Interaction Insights into Carbon Utilization and Element Cycling Functions of Hydrothermarchaeota in Hydrothermal Sediment.</title>
        <authorList>
            <person name="Zhou Z."/>
            <person name="Liu Y."/>
            <person name="Xu W."/>
            <person name="Pan J."/>
            <person name="Luo Z.H."/>
            <person name="Li M."/>
        </authorList>
    </citation>
    <scope>NUCLEOTIDE SEQUENCE [LARGE SCALE GENOMIC DNA]</scope>
    <source>
        <strain evidence="18">SpSt-573</strain>
    </source>
</reference>
<dbReference type="GO" id="GO:0050661">
    <property type="term" value="F:NADP binding"/>
    <property type="evidence" value="ECO:0007669"/>
    <property type="project" value="InterPro"/>
</dbReference>
<dbReference type="Pfam" id="PF01488">
    <property type="entry name" value="Shikimate_DH"/>
    <property type="match status" value="1"/>
</dbReference>
<feature type="binding site" evidence="9 11">
    <location>
        <position position="120"/>
    </location>
    <ligand>
        <name>substrate</name>
    </ligand>
</feature>
<dbReference type="PIRSF" id="PIRSF000445">
    <property type="entry name" value="4pyrrol_synth_GluRdtase"/>
    <property type="match status" value="1"/>
</dbReference>
<dbReference type="InterPro" id="IPR036291">
    <property type="entry name" value="NAD(P)-bd_dom_sf"/>
</dbReference>
<evidence type="ECO:0000256" key="7">
    <source>
        <dbReference type="ARBA" id="ARBA00047464"/>
    </source>
</evidence>
<evidence type="ECO:0000259" key="15">
    <source>
        <dbReference type="Pfam" id="PF00745"/>
    </source>
</evidence>
<dbReference type="SUPFAM" id="SSF69742">
    <property type="entry name" value="Glutamyl tRNA-reductase catalytic, N-terminal domain"/>
    <property type="match status" value="1"/>
</dbReference>
<dbReference type="PANTHER" id="PTHR43013:SF1">
    <property type="entry name" value="GLUTAMYL-TRNA REDUCTASE"/>
    <property type="match status" value="1"/>
</dbReference>
<dbReference type="InterPro" id="IPR015895">
    <property type="entry name" value="4pyrrol_synth_GluRdtase_N"/>
</dbReference>
<dbReference type="Gene3D" id="3.30.460.30">
    <property type="entry name" value="Glutamyl-tRNA reductase, N-terminal domain"/>
    <property type="match status" value="1"/>
</dbReference>
<protein>
    <recommendedName>
        <fullName evidence="8 9">Glutamyl-tRNA reductase</fullName>
        <shortName evidence="9">GluTR</shortName>
        <ecNumber evidence="3 9">1.2.1.70</ecNumber>
    </recommendedName>
</protein>
<evidence type="ECO:0000256" key="12">
    <source>
        <dbReference type="PIRSR" id="PIRSR000445-3"/>
    </source>
</evidence>
<dbReference type="FunFam" id="3.30.460.30:FF:000001">
    <property type="entry name" value="Glutamyl-tRNA reductase"/>
    <property type="match status" value="1"/>
</dbReference>
<evidence type="ECO:0000259" key="16">
    <source>
        <dbReference type="Pfam" id="PF01488"/>
    </source>
</evidence>
<dbReference type="InterPro" id="IPR036343">
    <property type="entry name" value="GluRdtase_N_sf"/>
</dbReference>
<feature type="site" description="Important for activity" evidence="9 13">
    <location>
        <position position="110"/>
    </location>
</feature>
<dbReference type="FunFam" id="3.40.50.720:FF:000031">
    <property type="entry name" value="Glutamyl-tRNA reductase"/>
    <property type="match status" value="1"/>
</dbReference>
<evidence type="ECO:0000256" key="11">
    <source>
        <dbReference type="PIRSR" id="PIRSR000445-2"/>
    </source>
</evidence>
<comment type="miscellaneous">
    <text evidence="9">During catalysis, the active site Cys acts as a nucleophile attacking the alpha-carbonyl group of tRNA-bound glutamate with the formation of a thioester intermediate between enzyme and glutamate, and the concomitant release of tRNA(Glu). The thioester intermediate is finally reduced by direct hydride transfer from NADPH, to form the product GSA.</text>
</comment>
<feature type="binding site" evidence="9 11">
    <location>
        <position position="131"/>
    </location>
    <ligand>
        <name>substrate</name>
    </ligand>
</feature>
<proteinExistence type="inferred from homology"/>
<comment type="caution">
    <text evidence="18">The sequence shown here is derived from an EMBL/GenBank/DDBJ whole genome shotgun (WGS) entry which is preliminary data.</text>
</comment>
<dbReference type="UniPathway" id="UPA00251">
    <property type="reaction ID" value="UER00316"/>
</dbReference>
<sequence length="441" mass="49703">MRLICLSVSHHNTPVELRETLSLTSDAIDRALSKFPIREGSFEPILEMVFLSTCNRLEIYALVSLQQEGDENLNSIFQPVVTYLRQALEIPTHPVEPYFRFYHGNSTVEHLFQVAAGLDSIAIGETQILGQVSQALELALQSGSARHFLASLFRSAIHTGKRVRNETEIGRRPISISSIAVHFAEKTLGSLTNKQILVIGAGKMGEHAIASLREHGVQQIILVNRTYPRAVELVAKYGGEALPFENMPVGLKEADVVFTSTAASQPILHRELIGEVMFHRPHRLLTLVDLAVPRNVETRVREITNVQLFDIDDLQRYVTTSGIGNHQNIAHAKSIVDEEVADYERLLRVIPLIGELHKKVEHIRQNEVARTLRHLSNPDPEVLEQIDLLSRALVRKILHEPTMHLRTETNQETLNNYVDTLARLFDLSERESDLLLKKEAI</sequence>
<organism evidence="18">
    <name type="scientific">Anaerolinea thermolimosa</name>
    <dbReference type="NCBI Taxonomy" id="229919"/>
    <lineage>
        <taxon>Bacteria</taxon>
        <taxon>Bacillati</taxon>
        <taxon>Chloroflexota</taxon>
        <taxon>Anaerolineae</taxon>
        <taxon>Anaerolineales</taxon>
        <taxon>Anaerolineaceae</taxon>
        <taxon>Anaerolinea</taxon>
    </lineage>
</organism>
<evidence type="ECO:0000259" key="17">
    <source>
        <dbReference type="Pfam" id="PF05201"/>
    </source>
</evidence>
<dbReference type="HAMAP" id="MF_00087">
    <property type="entry name" value="Glu_tRNA_reductase"/>
    <property type="match status" value="1"/>
</dbReference>
<evidence type="ECO:0000256" key="3">
    <source>
        <dbReference type="ARBA" id="ARBA00012970"/>
    </source>
</evidence>
<gene>
    <name evidence="9" type="primary">hemA</name>
    <name evidence="18" type="ORF">ENT37_15390</name>
</gene>
<dbReference type="Gene3D" id="3.40.50.720">
    <property type="entry name" value="NAD(P)-binding Rossmann-like Domain"/>
    <property type="match status" value="1"/>
</dbReference>
<dbReference type="InterPro" id="IPR036453">
    <property type="entry name" value="GluRdtase_dimer_dom_sf"/>
</dbReference>
<dbReference type="EMBL" id="DSYK01000776">
    <property type="protein sequence ID" value="HGS23235.1"/>
    <property type="molecule type" value="Genomic_DNA"/>
</dbReference>
<feature type="active site" description="Nucleophile" evidence="9 10">
    <location>
        <position position="54"/>
    </location>
</feature>
<evidence type="ECO:0000256" key="4">
    <source>
        <dbReference type="ARBA" id="ARBA00022857"/>
    </source>
</evidence>
<keyword evidence="4 9" id="KW-0521">NADP</keyword>
<accession>A0A7C4KJD1</accession>
<evidence type="ECO:0000256" key="5">
    <source>
        <dbReference type="ARBA" id="ARBA00023002"/>
    </source>
</evidence>
<evidence type="ECO:0000256" key="13">
    <source>
        <dbReference type="PIRSR" id="PIRSR000445-4"/>
    </source>
</evidence>
<comment type="domain">
    <text evidence="9">Possesses an unusual extended V-shaped dimeric structure with each monomer consisting of three distinct domains arranged along a curved 'spinal' alpha-helix. The N-terminal catalytic domain specifically recognizes the glutamate moiety of the substrate. The second domain is the NADPH-binding domain, and the third C-terminal domain is responsible for dimerization.</text>
</comment>
<comment type="subunit">
    <text evidence="9">Homodimer.</text>
</comment>
<evidence type="ECO:0000256" key="10">
    <source>
        <dbReference type="PIRSR" id="PIRSR000445-1"/>
    </source>
</evidence>
<evidence type="ECO:0000256" key="6">
    <source>
        <dbReference type="ARBA" id="ARBA00023244"/>
    </source>
</evidence>
<evidence type="ECO:0000256" key="14">
    <source>
        <dbReference type="RuleBase" id="RU000584"/>
    </source>
</evidence>
<dbReference type="SUPFAM" id="SSF69075">
    <property type="entry name" value="Glutamyl tRNA-reductase dimerization domain"/>
    <property type="match status" value="1"/>
</dbReference>